<dbReference type="Gene3D" id="1.10.238.10">
    <property type="entry name" value="EF-hand"/>
    <property type="match status" value="1"/>
</dbReference>
<gene>
    <name evidence="2" type="ORF">LSCM1_00916</name>
</gene>
<sequence length="436" mass="47700">MAPVDVEKVNSVFRLFAVDAVDAHAGDAAAHAEVHESYIPVCFLAAAAREVGYYPTPSAIHQFTETVPGTASGAVTFAAFLEFCEGVAHTSHPGRSAIYKMIDELDPRGSGLISRHELFLVLASGSVNITESEIDAAMALLDPANRGYISLNDLAAVLIDSSECQWPASRSRAQVGRQQQHESSVAHAMASEKQQRCDKERRFHSRQTAAQPEDRKRYPKLRRGFLKKRGYKTLPSPPPAMTAVEWVPAQTQEQRWSSATVCACGSSCRRTECYSASERVYLPHGSLYSRQETFERTQTAMTVDVDVQPSAHQHTPTVRRRRFANSSSPAASSLTVQTPLRPLCSAASAAAAEEAPSHEKVEKNGERHPHHSNRADADSSARHVRSPERELEQLGNYRGLGRGACDDRSSANEAAPAMTFIKPSRKDSGSRCCIML</sequence>
<evidence type="ECO:0000313" key="3">
    <source>
        <dbReference type="Proteomes" id="UP000673552"/>
    </source>
</evidence>
<dbReference type="KEGG" id="lmat:92511055"/>
<reference evidence="3" key="2">
    <citation type="journal article" date="2021" name="Sci. Data">
        <title>Chromosome-scale genome sequencing, assembly and annotation of six genomes from subfamily Leishmaniinae.</title>
        <authorList>
            <person name="Almutairi H."/>
            <person name="Urbaniak M.D."/>
            <person name="Bates M.D."/>
            <person name="Jariyapan N."/>
            <person name="Kwakye-Nuako G."/>
            <person name="Thomaz Soccol V."/>
            <person name="Al-Salem W.S."/>
            <person name="Dillon R.J."/>
            <person name="Bates P.A."/>
            <person name="Gatherer D."/>
        </authorList>
    </citation>
    <scope>NUCLEOTIDE SEQUENCE [LARGE SCALE GENOMIC DNA]</scope>
</reference>
<protein>
    <recommendedName>
        <fullName evidence="4">Calmodulin</fullName>
    </recommendedName>
</protein>
<feature type="compositionally biased region" description="Polar residues" evidence="1">
    <location>
        <begin position="324"/>
        <end position="338"/>
    </location>
</feature>
<accession>A0A836GJQ2</accession>
<dbReference type="AlphaFoldDB" id="A0A836GJQ2"/>
<comment type="caution">
    <text evidence="2">The sequence shown here is derived from an EMBL/GenBank/DDBJ whole genome shotgun (WGS) entry which is preliminary data.</text>
</comment>
<dbReference type="GO" id="GO:0005509">
    <property type="term" value="F:calcium ion binding"/>
    <property type="evidence" value="ECO:0007669"/>
    <property type="project" value="InterPro"/>
</dbReference>
<evidence type="ECO:0008006" key="4">
    <source>
        <dbReference type="Google" id="ProtNLM"/>
    </source>
</evidence>
<reference evidence="3" key="1">
    <citation type="journal article" date="2021" name="Microbiol. Resour. Announc.">
        <title>LGAAP: Leishmaniinae Genome Assembly and Annotation Pipeline.</title>
        <authorList>
            <person name="Almutairi H."/>
            <person name="Urbaniak M.D."/>
            <person name="Bates M.D."/>
            <person name="Jariyapan N."/>
            <person name="Kwakye-Nuako G."/>
            <person name="Thomaz-Soccol V."/>
            <person name="Al-Salem W.S."/>
            <person name="Dillon R.J."/>
            <person name="Bates P.A."/>
            <person name="Gatherer D."/>
        </authorList>
    </citation>
    <scope>NUCLEOTIDE SEQUENCE [LARGE SCALE GENOMIC DNA]</scope>
</reference>
<organism evidence="2 3">
    <name type="scientific">Leishmania martiniquensis</name>
    <dbReference type="NCBI Taxonomy" id="1580590"/>
    <lineage>
        <taxon>Eukaryota</taxon>
        <taxon>Discoba</taxon>
        <taxon>Euglenozoa</taxon>
        <taxon>Kinetoplastea</taxon>
        <taxon>Metakinetoplastina</taxon>
        <taxon>Trypanosomatida</taxon>
        <taxon>Trypanosomatidae</taxon>
        <taxon>Leishmaniinae</taxon>
        <taxon>Leishmania</taxon>
    </lineage>
</organism>
<keyword evidence="3" id="KW-1185">Reference proteome</keyword>
<dbReference type="GeneID" id="92511055"/>
<feature type="compositionally biased region" description="Basic and acidic residues" evidence="1">
    <location>
        <begin position="355"/>
        <end position="392"/>
    </location>
</feature>
<dbReference type="OrthoDB" id="267118at2759"/>
<feature type="region of interest" description="Disordered" evidence="1">
    <location>
        <begin position="170"/>
        <end position="218"/>
    </location>
</feature>
<dbReference type="Proteomes" id="UP000673552">
    <property type="component" value="Unassembled WGS sequence"/>
</dbReference>
<feature type="region of interest" description="Disordered" evidence="1">
    <location>
        <begin position="306"/>
        <end position="429"/>
    </location>
</feature>
<dbReference type="InterPro" id="IPR011992">
    <property type="entry name" value="EF-hand-dom_pair"/>
</dbReference>
<dbReference type="SUPFAM" id="SSF47473">
    <property type="entry name" value="EF-hand"/>
    <property type="match status" value="1"/>
</dbReference>
<name>A0A836GJQ2_9TRYP</name>
<evidence type="ECO:0000256" key="1">
    <source>
        <dbReference type="SAM" id="MobiDB-lite"/>
    </source>
</evidence>
<proteinExistence type="predicted"/>
<dbReference type="RefSeq" id="XP_067174648.1">
    <property type="nucleotide sequence ID" value="XM_067318543.1"/>
</dbReference>
<dbReference type="EMBL" id="JAFEUZ010000035">
    <property type="protein sequence ID" value="KAG5466740.1"/>
    <property type="molecule type" value="Genomic_DNA"/>
</dbReference>
<feature type="compositionally biased region" description="Low complexity" evidence="1">
    <location>
        <begin position="345"/>
        <end position="354"/>
    </location>
</feature>
<evidence type="ECO:0000313" key="2">
    <source>
        <dbReference type="EMBL" id="KAG5466740.1"/>
    </source>
</evidence>